<sequence>MREEARRAHVDANVILRLLLGEPEDQAHSSKAIFDRASRAELTAVIHPVVCAEVIYVLTSPRLAAYPRRQVADVLRGFFALEGVEVVDLDVVLKALRQFEETNLDWVDCLLLAYSPEIPVYTFDQAMVAAGGVHPNHAD</sequence>
<dbReference type="AlphaFoldDB" id="A0A2T2WML3"/>
<feature type="domain" description="PIN" evidence="1">
    <location>
        <begin position="10"/>
        <end position="114"/>
    </location>
</feature>
<dbReference type="InterPro" id="IPR002716">
    <property type="entry name" value="PIN_dom"/>
</dbReference>
<name>A0A2T2WML3_9FIRM</name>
<dbReference type="InterPro" id="IPR029060">
    <property type="entry name" value="PIN-like_dom_sf"/>
</dbReference>
<accession>A0A2T2WML3</accession>
<dbReference type="SUPFAM" id="SSF88723">
    <property type="entry name" value="PIN domain-like"/>
    <property type="match status" value="1"/>
</dbReference>
<protein>
    <recommendedName>
        <fullName evidence="1">PIN domain-containing protein</fullName>
    </recommendedName>
</protein>
<dbReference type="Proteomes" id="UP000241848">
    <property type="component" value="Unassembled WGS sequence"/>
</dbReference>
<evidence type="ECO:0000259" key="1">
    <source>
        <dbReference type="Pfam" id="PF01850"/>
    </source>
</evidence>
<organism evidence="2 3">
    <name type="scientific">Sulfobacillus acidophilus</name>
    <dbReference type="NCBI Taxonomy" id="53633"/>
    <lineage>
        <taxon>Bacteria</taxon>
        <taxon>Bacillati</taxon>
        <taxon>Bacillota</taxon>
        <taxon>Clostridia</taxon>
        <taxon>Eubacteriales</taxon>
        <taxon>Clostridiales Family XVII. Incertae Sedis</taxon>
        <taxon>Sulfobacillus</taxon>
    </lineage>
</organism>
<dbReference type="EMBL" id="PXYV01000005">
    <property type="protein sequence ID" value="PSR23485.1"/>
    <property type="molecule type" value="Genomic_DNA"/>
</dbReference>
<gene>
    <name evidence="2" type="ORF">C7B45_02800</name>
</gene>
<evidence type="ECO:0000313" key="2">
    <source>
        <dbReference type="EMBL" id="PSR23485.1"/>
    </source>
</evidence>
<dbReference type="Gene3D" id="3.40.50.1010">
    <property type="entry name" value="5'-nuclease"/>
    <property type="match status" value="1"/>
</dbReference>
<dbReference type="Pfam" id="PF01850">
    <property type="entry name" value="PIN"/>
    <property type="match status" value="1"/>
</dbReference>
<reference evidence="2 3" key="1">
    <citation type="journal article" date="2014" name="BMC Genomics">
        <title>Comparison of environmental and isolate Sulfobacillus genomes reveals diverse carbon, sulfur, nitrogen, and hydrogen metabolisms.</title>
        <authorList>
            <person name="Justice N.B."/>
            <person name="Norman A."/>
            <person name="Brown C.T."/>
            <person name="Singh A."/>
            <person name="Thomas B.C."/>
            <person name="Banfield J.F."/>
        </authorList>
    </citation>
    <scope>NUCLEOTIDE SEQUENCE [LARGE SCALE GENOMIC DNA]</scope>
    <source>
        <strain evidence="2">AMDSBA3</strain>
    </source>
</reference>
<proteinExistence type="predicted"/>
<evidence type="ECO:0000313" key="3">
    <source>
        <dbReference type="Proteomes" id="UP000241848"/>
    </source>
</evidence>
<comment type="caution">
    <text evidence="2">The sequence shown here is derived from an EMBL/GenBank/DDBJ whole genome shotgun (WGS) entry which is preliminary data.</text>
</comment>